<dbReference type="InterPro" id="IPR001173">
    <property type="entry name" value="Glyco_trans_2-like"/>
</dbReference>
<sequence>MAEPRIAVVIPCFNVASHILEVLARVPAQVERIYLVDDDCPEKTADLVEGSCIDPRLSILRNETNLGVGGAVIAGYQQALQEGMDIVVKLDGDGQMDPGLIPRIVRPIVQERADYTKGNRFYRLESLRGMPVLRLIGNAGLSFLSKLSCGYWNIMDPTNGYTAIHASVLREVPLDKLAQRYFFETDMLFRLNTLRAVVQDVPIDSVYADEKSGLKIHRILPDFLGKHLSRFFKRYAYNYWLRDFNAGSLYSFLGLLLLTGGSLFGIQQWMESVSTGVAATSGTVMLSALPVLIGIQLLLAFIHIDIERVPNQPLHPHLNTNCHHENT</sequence>
<dbReference type="PANTHER" id="PTHR48090">
    <property type="entry name" value="UNDECAPRENYL-PHOSPHATE 4-DEOXY-4-FORMAMIDO-L-ARABINOSE TRANSFERASE-RELATED"/>
    <property type="match status" value="1"/>
</dbReference>
<dbReference type="InterPro" id="IPR029044">
    <property type="entry name" value="Nucleotide-diphossugar_trans"/>
</dbReference>
<evidence type="ECO:0000259" key="2">
    <source>
        <dbReference type="Pfam" id="PF00535"/>
    </source>
</evidence>
<keyword evidence="1" id="KW-0812">Transmembrane</keyword>
<evidence type="ECO:0000313" key="4">
    <source>
        <dbReference type="Proteomes" id="UP000243924"/>
    </source>
</evidence>
<dbReference type="AlphaFoldDB" id="A0A1H2HTU1"/>
<keyword evidence="3" id="KW-0808">Transferase</keyword>
<dbReference type="CDD" id="cd04179">
    <property type="entry name" value="DPM_DPG-synthase_like"/>
    <property type="match status" value="1"/>
</dbReference>
<dbReference type="STRING" id="1434072.SAMN05216210_3299"/>
<protein>
    <submittedName>
        <fullName evidence="3">Glycosyltransferase involved in cell wall bisynthesis</fullName>
    </submittedName>
</protein>
<feature type="transmembrane region" description="Helical" evidence="1">
    <location>
        <begin position="282"/>
        <end position="302"/>
    </location>
</feature>
<dbReference type="GO" id="GO:0016740">
    <property type="term" value="F:transferase activity"/>
    <property type="evidence" value="ECO:0007669"/>
    <property type="project" value="UniProtKB-KW"/>
</dbReference>
<keyword evidence="4" id="KW-1185">Reference proteome</keyword>
<dbReference type="InterPro" id="IPR050256">
    <property type="entry name" value="Glycosyltransferase_2"/>
</dbReference>
<evidence type="ECO:0000256" key="1">
    <source>
        <dbReference type="SAM" id="Phobius"/>
    </source>
</evidence>
<feature type="transmembrane region" description="Helical" evidence="1">
    <location>
        <begin position="249"/>
        <end position="270"/>
    </location>
</feature>
<dbReference type="RefSeq" id="WP_231701659.1">
    <property type="nucleotide sequence ID" value="NZ_LT629787.1"/>
</dbReference>
<keyword evidence="1" id="KW-0472">Membrane</keyword>
<dbReference type="Gene3D" id="3.90.550.10">
    <property type="entry name" value="Spore Coat Polysaccharide Biosynthesis Protein SpsA, Chain A"/>
    <property type="match status" value="1"/>
</dbReference>
<dbReference type="EMBL" id="LT629787">
    <property type="protein sequence ID" value="SDU35175.1"/>
    <property type="molecule type" value="Genomic_DNA"/>
</dbReference>
<dbReference type="SUPFAM" id="SSF53448">
    <property type="entry name" value="Nucleotide-diphospho-sugar transferases"/>
    <property type="match status" value="1"/>
</dbReference>
<evidence type="ECO:0000313" key="3">
    <source>
        <dbReference type="EMBL" id="SDU35175.1"/>
    </source>
</evidence>
<accession>A0A1H2HTU1</accession>
<name>A0A1H2HTU1_9GAMM</name>
<organism evidence="3 4">
    <name type="scientific">Halopseudomonas salegens</name>
    <dbReference type="NCBI Taxonomy" id="1434072"/>
    <lineage>
        <taxon>Bacteria</taxon>
        <taxon>Pseudomonadati</taxon>
        <taxon>Pseudomonadota</taxon>
        <taxon>Gammaproteobacteria</taxon>
        <taxon>Pseudomonadales</taxon>
        <taxon>Pseudomonadaceae</taxon>
        <taxon>Halopseudomonas</taxon>
    </lineage>
</organism>
<proteinExistence type="predicted"/>
<reference evidence="4" key="1">
    <citation type="submission" date="2016-10" db="EMBL/GenBank/DDBJ databases">
        <authorList>
            <person name="Varghese N."/>
            <person name="Submissions S."/>
        </authorList>
    </citation>
    <scope>NUCLEOTIDE SEQUENCE [LARGE SCALE GENOMIC DNA]</scope>
    <source>
        <strain evidence="4">CECT 8338</strain>
    </source>
</reference>
<dbReference type="Proteomes" id="UP000243924">
    <property type="component" value="Chromosome I"/>
</dbReference>
<dbReference type="PANTHER" id="PTHR48090:SF7">
    <property type="entry name" value="RFBJ PROTEIN"/>
    <property type="match status" value="1"/>
</dbReference>
<keyword evidence="1" id="KW-1133">Transmembrane helix</keyword>
<feature type="domain" description="Glycosyltransferase 2-like" evidence="2">
    <location>
        <begin position="8"/>
        <end position="171"/>
    </location>
</feature>
<dbReference type="Pfam" id="PF00535">
    <property type="entry name" value="Glycos_transf_2"/>
    <property type="match status" value="1"/>
</dbReference>
<gene>
    <name evidence="3" type="ORF">SAMN05216210_3299</name>
</gene>